<dbReference type="EMBL" id="JBICBT010000723">
    <property type="protein sequence ID" value="KAL3103961.1"/>
    <property type="molecule type" value="Genomic_DNA"/>
</dbReference>
<proteinExistence type="predicted"/>
<evidence type="ECO:0000313" key="2">
    <source>
        <dbReference type="Proteomes" id="UP001620626"/>
    </source>
</evidence>
<protein>
    <submittedName>
        <fullName evidence="1">Uncharacterized protein</fullName>
    </submittedName>
</protein>
<comment type="caution">
    <text evidence="1">The sequence shown here is derived from an EMBL/GenBank/DDBJ whole genome shotgun (WGS) entry which is preliminary data.</text>
</comment>
<gene>
    <name evidence="1" type="ORF">niasHT_030119</name>
</gene>
<sequence length="210" mass="23974">MLLSECRGIELVLRKDSSLKELNISFPHASSKKIGKKILVKLDNGSFRPIFAGTSLDRPYLYVDESDSIKSVNHKAMENAIYDLTGMNKSAKIINAIQDATFSIEKVDLGQYKIKSLSFILRYIGIPTIFEYCKKHEHMHDEYFVISEIGDGEDDQVKMDCLKIFNKFAKSKGPPKKRKLVIKQLINLAENDIEWDKEKNLCKTVEQGIP</sequence>
<reference evidence="1 2" key="1">
    <citation type="submission" date="2024-10" db="EMBL/GenBank/DDBJ databases">
        <authorList>
            <person name="Kim D."/>
        </authorList>
    </citation>
    <scope>NUCLEOTIDE SEQUENCE [LARGE SCALE GENOMIC DNA]</scope>
    <source>
        <strain evidence="1">BH-2024</strain>
    </source>
</reference>
<accession>A0ABD2KM85</accession>
<name>A0ABD2KM85_9BILA</name>
<evidence type="ECO:0000313" key="1">
    <source>
        <dbReference type="EMBL" id="KAL3103961.1"/>
    </source>
</evidence>
<keyword evidence="2" id="KW-1185">Reference proteome</keyword>
<dbReference type="AlphaFoldDB" id="A0ABD2KM85"/>
<organism evidence="1 2">
    <name type="scientific">Heterodera trifolii</name>
    <dbReference type="NCBI Taxonomy" id="157864"/>
    <lineage>
        <taxon>Eukaryota</taxon>
        <taxon>Metazoa</taxon>
        <taxon>Ecdysozoa</taxon>
        <taxon>Nematoda</taxon>
        <taxon>Chromadorea</taxon>
        <taxon>Rhabditida</taxon>
        <taxon>Tylenchina</taxon>
        <taxon>Tylenchomorpha</taxon>
        <taxon>Tylenchoidea</taxon>
        <taxon>Heteroderidae</taxon>
        <taxon>Heteroderinae</taxon>
        <taxon>Heterodera</taxon>
    </lineage>
</organism>
<dbReference type="Proteomes" id="UP001620626">
    <property type="component" value="Unassembled WGS sequence"/>
</dbReference>